<evidence type="ECO:0000256" key="2">
    <source>
        <dbReference type="ARBA" id="ARBA00012438"/>
    </source>
</evidence>
<dbReference type="Pfam" id="PF02518">
    <property type="entry name" value="HATPase_c"/>
    <property type="match status" value="1"/>
</dbReference>
<dbReference type="InterPro" id="IPR000014">
    <property type="entry name" value="PAS"/>
</dbReference>
<dbReference type="InterPro" id="IPR005467">
    <property type="entry name" value="His_kinase_dom"/>
</dbReference>
<dbReference type="Pfam" id="PF08448">
    <property type="entry name" value="PAS_4"/>
    <property type="match status" value="1"/>
</dbReference>
<dbReference type="EC" id="2.7.13.3" evidence="2"/>
<dbReference type="CDD" id="cd00156">
    <property type="entry name" value="REC"/>
    <property type="match status" value="1"/>
</dbReference>
<dbReference type="SUPFAM" id="SSF47384">
    <property type="entry name" value="Homodimeric domain of signal transducing histidine kinase"/>
    <property type="match status" value="1"/>
</dbReference>
<dbReference type="InterPro" id="IPR003594">
    <property type="entry name" value="HATPase_dom"/>
</dbReference>
<dbReference type="SMART" id="SM00091">
    <property type="entry name" value="PAS"/>
    <property type="match status" value="1"/>
</dbReference>
<evidence type="ECO:0000256" key="8">
    <source>
        <dbReference type="ARBA" id="ARBA00023012"/>
    </source>
</evidence>
<keyword evidence="7" id="KW-0067">ATP-binding</keyword>
<evidence type="ECO:0000259" key="11">
    <source>
        <dbReference type="PROSITE" id="PS50109"/>
    </source>
</evidence>
<dbReference type="PROSITE" id="PS50112">
    <property type="entry name" value="PAS"/>
    <property type="match status" value="1"/>
</dbReference>
<dbReference type="Gene3D" id="3.30.450.20">
    <property type="entry name" value="PAS domain"/>
    <property type="match status" value="1"/>
</dbReference>
<feature type="domain" description="Response regulatory" evidence="12">
    <location>
        <begin position="562"/>
        <end position="678"/>
    </location>
</feature>
<protein>
    <recommendedName>
        <fullName evidence="2">histidine kinase</fullName>
        <ecNumber evidence="2">2.7.13.3</ecNumber>
    </recommendedName>
</protein>
<keyword evidence="16" id="KW-1185">Reference proteome</keyword>
<dbReference type="InterPro" id="IPR001789">
    <property type="entry name" value="Sig_transdc_resp-reg_receiver"/>
</dbReference>
<dbReference type="Gene3D" id="3.30.565.10">
    <property type="entry name" value="Histidine kinase-like ATPase, C-terminal domain"/>
    <property type="match status" value="1"/>
</dbReference>
<evidence type="ECO:0000259" key="12">
    <source>
        <dbReference type="PROSITE" id="PS50110"/>
    </source>
</evidence>
<dbReference type="RefSeq" id="WP_073611638.1">
    <property type="nucleotide sequence ID" value="NZ_FRFE01000001.1"/>
</dbReference>
<evidence type="ECO:0000256" key="10">
    <source>
        <dbReference type="SAM" id="Phobius"/>
    </source>
</evidence>
<sequence>MQLPLFARYRQFVIISLVFATLFAVSAVAYYKYQQTLDRKTLSNHARIIADDVWAINPAGVENYLRLAMETQHYKSISVSIPGNDHFITLQSPEMTGLAGFLSRTGLIWTKELSKDITHKDLHIGKMQVIQYVQLIFPLLNLLAFYLLLFLLTLFILFLSNRKRTLESLVRERTHSLLESQRRFHDLVNLLPEMVLETNIDGSIRYANSEARKRFGISHENSDGCNLFDFFPADTRQSAQDQFRRNLEQGTLYQDILHDKDHHAFPVLLRSAPIVDASGCIGARLLLIDITERQRMEEQLNRDHKMKAIGLMAGGVAHDLNNILSGIVSYPELLMLDMTEENPLRRPLSIIRKAGLDASEVVADLLTVARGSRGDLEIIDLNVLIQDYLDSPDFEDMRRRFPLVEHSFIPASDLMFLSCSPIHVRKCLMNLVINGFEAIEGKGSIRIVTENVNTTDLQTTHPGLPNDKRYIRITVSDTGKGIEEKELEHIFEPFYSKKVMGRSGTGLGLTVVYNTVRDHDGATRVTSSELGTTFELLFPGTSNAVPLKGKNHLQVLKGNGETVLVIDDEPRQREIATTLLRSLGYQVTTASTGKEAWRYLEKNPADLVVLDMLMGPNQPNGKEIYQQILTINPGQKAIIASGYAEDDDVRETLTMGATAFVPKPYTMNSISRAVYDTLRAPARQHDMAS</sequence>
<keyword evidence="3 9" id="KW-0597">Phosphoprotein</keyword>
<dbReference type="GO" id="GO:0000155">
    <property type="term" value="F:phosphorelay sensor kinase activity"/>
    <property type="evidence" value="ECO:0007669"/>
    <property type="project" value="InterPro"/>
</dbReference>
<dbReference type="SMART" id="SM00387">
    <property type="entry name" value="HATPase_c"/>
    <property type="match status" value="1"/>
</dbReference>
<dbReference type="PRINTS" id="PR00344">
    <property type="entry name" value="BCTRLSENSOR"/>
</dbReference>
<dbReference type="EMBL" id="FRFE01000001">
    <property type="protein sequence ID" value="SHO43085.1"/>
    <property type="molecule type" value="Genomic_DNA"/>
</dbReference>
<organism evidence="15 16">
    <name type="scientific">Desulfopila aestuarii DSM 18488</name>
    <dbReference type="NCBI Taxonomy" id="1121416"/>
    <lineage>
        <taxon>Bacteria</taxon>
        <taxon>Pseudomonadati</taxon>
        <taxon>Thermodesulfobacteriota</taxon>
        <taxon>Desulfobulbia</taxon>
        <taxon>Desulfobulbales</taxon>
        <taxon>Desulfocapsaceae</taxon>
        <taxon>Desulfopila</taxon>
    </lineage>
</organism>
<dbReference type="PROSITE" id="PS50109">
    <property type="entry name" value="HIS_KIN"/>
    <property type="match status" value="1"/>
</dbReference>
<dbReference type="PANTHER" id="PTHR43065:SF46">
    <property type="entry name" value="C4-DICARBOXYLATE TRANSPORT SENSOR PROTEIN DCTB"/>
    <property type="match status" value="1"/>
</dbReference>
<evidence type="ECO:0000256" key="6">
    <source>
        <dbReference type="ARBA" id="ARBA00022777"/>
    </source>
</evidence>
<dbReference type="NCBIfam" id="TIGR00229">
    <property type="entry name" value="sensory_box"/>
    <property type="match status" value="1"/>
</dbReference>
<feature type="modified residue" description="4-aspartylphosphate" evidence="9">
    <location>
        <position position="611"/>
    </location>
</feature>
<accession>A0A1M7XWH2</accession>
<dbReference type="PROSITE" id="PS50110">
    <property type="entry name" value="RESPONSE_REGULATORY"/>
    <property type="match status" value="1"/>
</dbReference>
<evidence type="ECO:0000313" key="15">
    <source>
        <dbReference type="EMBL" id="SHO43085.1"/>
    </source>
</evidence>
<dbReference type="InterPro" id="IPR003661">
    <property type="entry name" value="HisK_dim/P_dom"/>
</dbReference>
<evidence type="ECO:0000256" key="7">
    <source>
        <dbReference type="ARBA" id="ARBA00022840"/>
    </source>
</evidence>
<dbReference type="InterPro" id="IPR004358">
    <property type="entry name" value="Sig_transdc_His_kin-like_C"/>
</dbReference>
<keyword evidence="10" id="KW-1133">Transmembrane helix</keyword>
<keyword evidence="8" id="KW-0902">Two-component regulatory system</keyword>
<dbReference type="Gene3D" id="3.40.50.2300">
    <property type="match status" value="1"/>
</dbReference>
<dbReference type="PANTHER" id="PTHR43065">
    <property type="entry name" value="SENSOR HISTIDINE KINASE"/>
    <property type="match status" value="1"/>
</dbReference>
<dbReference type="InterPro" id="IPR000700">
    <property type="entry name" value="PAS-assoc_C"/>
</dbReference>
<evidence type="ECO:0000259" key="13">
    <source>
        <dbReference type="PROSITE" id="PS50112"/>
    </source>
</evidence>
<evidence type="ECO:0000256" key="4">
    <source>
        <dbReference type="ARBA" id="ARBA00022679"/>
    </source>
</evidence>
<dbReference type="GO" id="GO:0005524">
    <property type="term" value="F:ATP binding"/>
    <property type="evidence" value="ECO:0007669"/>
    <property type="project" value="UniProtKB-KW"/>
</dbReference>
<dbReference type="SMART" id="SM00448">
    <property type="entry name" value="REC"/>
    <property type="match status" value="1"/>
</dbReference>
<keyword evidence="6" id="KW-0418">Kinase</keyword>
<proteinExistence type="predicted"/>
<dbReference type="Proteomes" id="UP000184603">
    <property type="component" value="Unassembled WGS sequence"/>
</dbReference>
<feature type="transmembrane region" description="Helical" evidence="10">
    <location>
        <begin position="12"/>
        <end position="31"/>
    </location>
</feature>
<evidence type="ECO:0000313" key="16">
    <source>
        <dbReference type="Proteomes" id="UP000184603"/>
    </source>
</evidence>
<dbReference type="InterPro" id="IPR011006">
    <property type="entry name" value="CheY-like_superfamily"/>
</dbReference>
<dbReference type="InterPro" id="IPR036097">
    <property type="entry name" value="HisK_dim/P_sf"/>
</dbReference>
<feature type="transmembrane region" description="Helical" evidence="10">
    <location>
        <begin position="135"/>
        <end position="159"/>
    </location>
</feature>
<dbReference type="SMART" id="SM00388">
    <property type="entry name" value="HisKA"/>
    <property type="match status" value="1"/>
</dbReference>
<dbReference type="Gene3D" id="1.10.287.130">
    <property type="match status" value="1"/>
</dbReference>
<keyword evidence="5" id="KW-0547">Nucleotide-binding</keyword>
<comment type="catalytic activity">
    <reaction evidence="1">
        <text>ATP + protein L-histidine = ADP + protein N-phospho-L-histidine.</text>
        <dbReference type="EC" id="2.7.13.3"/>
    </reaction>
</comment>
<evidence type="ECO:0000256" key="9">
    <source>
        <dbReference type="PROSITE-ProRule" id="PRU00169"/>
    </source>
</evidence>
<feature type="domain" description="Histidine kinase" evidence="11">
    <location>
        <begin position="315"/>
        <end position="542"/>
    </location>
</feature>
<dbReference type="InterPro" id="IPR035965">
    <property type="entry name" value="PAS-like_dom_sf"/>
</dbReference>
<dbReference type="PROSITE" id="PS50113">
    <property type="entry name" value="PAC"/>
    <property type="match status" value="1"/>
</dbReference>
<dbReference type="CDD" id="cd00082">
    <property type="entry name" value="HisKA"/>
    <property type="match status" value="1"/>
</dbReference>
<keyword evidence="10" id="KW-0472">Membrane</keyword>
<evidence type="ECO:0000256" key="3">
    <source>
        <dbReference type="ARBA" id="ARBA00022553"/>
    </source>
</evidence>
<dbReference type="SUPFAM" id="SSF52172">
    <property type="entry name" value="CheY-like"/>
    <property type="match status" value="1"/>
</dbReference>
<evidence type="ECO:0000259" key="14">
    <source>
        <dbReference type="PROSITE" id="PS50113"/>
    </source>
</evidence>
<dbReference type="InterPro" id="IPR013656">
    <property type="entry name" value="PAS_4"/>
</dbReference>
<feature type="domain" description="PAS" evidence="13">
    <location>
        <begin position="180"/>
        <end position="250"/>
    </location>
</feature>
<dbReference type="Pfam" id="PF00072">
    <property type="entry name" value="Response_reg"/>
    <property type="match status" value="1"/>
</dbReference>
<evidence type="ECO:0000256" key="1">
    <source>
        <dbReference type="ARBA" id="ARBA00000085"/>
    </source>
</evidence>
<keyword evidence="4" id="KW-0808">Transferase</keyword>
<feature type="domain" description="PAC" evidence="14">
    <location>
        <begin position="251"/>
        <end position="302"/>
    </location>
</feature>
<gene>
    <name evidence="15" type="ORF">SAMN02745220_00286</name>
</gene>
<reference evidence="15 16" key="1">
    <citation type="submission" date="2016-12" db="EMBL/GenBank/DDBJ databases">
        <authorList>
            <person name="Song W.-J."/>
            <person name="Kurnit D.M."/>
        </authorList>
    </citation>
    <scope>NUCLEOTIDE SEQUENCE [LARGE SCALE GENOMIC DNA]</scope>
    <source>
        <strain evidence="15 16">DSM 18488</strain>
    </source>
</reference>
<name>A0A1M7XWH2_9BACT</name>
<dbReference type="SUPFAM" id="SSF55874">
    <property type="entry name" value="ATPase domain of HSP90 chaperone/DNA topoisomerase II/histidine kinase"/>
    <property type="match status" value="1"/>
</dbReference>
<dbReference type="SUPFAM" id="SSF55785">
    <property type="entry name" value="PYP-like sensor domain (PAS domain)"/>
    <property type="match status" value="1"/>
</dbReference>
<keyword evidence="10" id="KW-0812">Transmembrane</keyword>
<evidence type="ECO:0000256" key="5">
    <source>
        <dbReference type="ARBA" id="ARBA00022741"/>
    </source>
</evidence>
<dbReference type="InterPro" id="IPR036890">
    <property type="entry name" value="HATPase_C_sf"/>
</dbReference>
<dbReference type="AlphaFoldDB" id="A0A1M7XWH2"/>
<dbReference type="CDD" id="cd00130">
    <property type="entry name" value="PAS"/>
    <property type="match status" value="1"/>
</dbReference>
<dbReference type="STRING" id="1121416.SAMN02745220_00286"/>
<dbReference type="OrthoDB" id="45683at2"/>